<keyword evidence="2" id="KW-0812">Transmembrane</keyword>
<evidence type="ECO:0000313" key="4">
    <source>
        <dbReference type="EMBL" id="GFJ86773.1"/>
    </source>
</evidence>
<reference evidence="4 5" key="2">
    <citation type="submission" date="2020-03" db="EMBL/GenBank/DDBJ databases">
        <authorList>
            <person name="Ichikawa N."/>
            <person name="Kimura A."/>
            <person name="Kitahashi Y."/>
            <person name="Uohara A."/>
        </authorList>
    </citation>
    <scope>NUCLEOTIDE SEQUENCE [LARGE SCALE GENOMIC DNA]</scope>
    <source>
        <strain evidence="4 5">NBRC 108638</strain>
    </source>
</reference>
<evidence type="ECO:0000313" key="5">
    <source>
        <dbReference type="Proteomes" id="UP000482960"/>
    </source>
</evidence>
<feature type="transmembrane region" description="Helical" evidence="2">
    <location>
        <begin position="215"/>
        <end position="233"/>
    </location>
</feature>
<evidence type="ECO:0000256" key="1">
    <source>
        <dbReference type="SAM" id="MobiDB-lite"/>
    </source>
</evidence>
<keyword evidence="2" id="KW-0472">Membrane</keyword>
<dbReference type="PANTHER" id="PTHR19353">
    <property type="entry name" value="FATTY ACID DESATURASE 2"/>
    <property type="match status" value="1"/>
</dbReference>
<feature type="transmembrane region" description="Helical" evidence="2">
    <location>
        <begin position="52"/>
        <end position="72"/>
    </location>
</feature>
<dbReference type="GO" id="GO:0008610">
    <property type="term" value="P:lipid biosynthetic process"/>
    <property type="evidence" value="ECO:0007669"/>
    <property type="project" value="UniProtKB-ARBA"/>
</dbReference>
<dbReference type="Pfam" id="PF00487">
    <property type="entry name" value="FA_desaturase"/>
    <property type="match status" value="1"/>
</dbReference>
<sequence length="365" mass="40160">MSLQTPVALRSPSRAAGPGIGVTMSENEGPGSEYAHLSRLVRQAGLLDRRRGYYAVRIGLTGGLLVGAWVAFLWLGESWWQVGVAAVLAVAFAQVAFVGHDAGHRQIFRTRRANDLVGLIQGNLVIGLSYSWWVNKHNRHHAHPNTEGEDPDLVVAPLSFTVGQARARRALGALFVRRQAYFFFPLLLLEGLNLHVNSVKTVLGRRRVKWRPAELPLLTAHIAGYLGVLFLVLTPLQALVFMAVHQGLLGLYLGCSFAPNHKGMPILAADAKLDYLRRQVLTSRNVRGGWFIDTLLGGLNYQIEHHLFPSMPRPNLRRARTLVHRFCAEHGVDYCETSLFTSWAQALGHLNKVGSARAQLGAAGG</sequence>
<proteinExistence type="predicted"/>
<dbReference type="PANTHER" id="PTHR19353:SF19">
    <property type="entry name" value="DELTA(5) FATTY ACID DESATURASE C-RELATED"/>
    <property type="match status" value="1"/>
</dbReference>
<gene>
    <name evidence="4" type="ORF">Prum_004150</name>
</gene>
<dbReference type="CDD" id="cd03506">
    <property type="entry name" value="Delta6-FADS-like"/>
    <property type="match status" value="1"/>
</dbReference>
<reference evidence="4 5" key="1">
    <citation type="submission" date="2020-03" db="EMBL/GenBank/DDBJ databases">
        <title>Whole genome shotgun sequence of Phytohabitans rumicis NBRC 108638.</title>
        <authorList>
            <person name="Komaki H."/>
            <person name="Tamura T."/>
        </authorList>
    </citation>
    <scope>NUCLEOTIDE SEQUENCE [LARGE SCALE GENOMIC DNA]</scope>
    <source>
        <strain evidence="4 5">NBRC 108638</strain>
    </source>
</reference>
<feature type="transmembrane region" description="Helical" evidence="2">
    <location>
        <begin position="78"/>
        <end position="96"/>
    </location>
</feature>
<accession>A0A6V8KNN7</accession>
<keyword evidence="5" id="KW-1185">Reference proteome</keyword>
<protein>
    <submittedName>
        <fullName evidence="4">Fatty acid desaturase</fullName>
    </submittedName>
</protein>
<feature type="transmembrane region" description="Helical" evidence="2">
    <location>
        <begin position="116"/>
        <end position="134"/>
    </location>
</feature>
<organism evidence="4 5">
    <name type="scientific">Phytohabitans rumicis</name>
    <dbReference type="NCBI Taxonomy" id="1076125"/>
    <lineage>
        <taxon>Bacteria</taxon>
        <taxon>Bacillati</taxon>
        <taxon>Actinomycetota</taxon>
        <taxon>Actinomycetes</taxon>
        <taxon>Micromonosporales</taxon>
        <taxon>Micromonosporaceae</taxon>
    </lineage>
</organism>
<keyword evidence="2" id="KW-1133">Transmembrane helix</keyword>
<evidence type="ECO:0000256" key="2">
    <source>
        <dbReference type="SAM" id="Phobius"/>
    </source>
</evidence>
<feature type="region of interest" description="Disordered" evidence="1">
    <location>
        <begin position="1"/>
        <end position="21"/>
    </location>
</feature>
<dbReference type="InterPro" id="IPR012171">
    <property type="entry name" value="Fatty_acid_desaturase"/>
</dbReference>
<dbReference type="EMBL" id="BLPG01000001">
    <property type="protein sequence ID" value="GFJ86773.1"/>
    <property type="molecule type" value="Genomic_DNA"/>
</dbReference>
<dbReference type="PIRSF" id="PIRSF015921">
    <property type="entry name" value="FA_sphinglp_des"/>
    <property type="match status" value="1"/>
</dbReference>
<comment type="caution">
    <text evidence="4">The sequence shown here is derived from an EMBL/GenBank/DDBJ whole genome shotgun (WGS) entry which is preliminary data.</text>
</comment>
<dbReference type="GO" id="GO:0016717">
    <property type="term" value="F:oxidoreductase activity, acting on paired donors, with oxidation of a pair of donors resulting in the reduction of molecular oxygen to two molecules of water"/>
    <property type="evidence" value="ECO:0007669"/>
    <property type="project" value="TreeGrafter"/>
</dbReference>
<dbReference type="Proteomes" id="UP000482960">
    <property type="component" value="Unassembled WGS sequence"/>
</dbReference>
<name>A0A6V8KNN7_9ACTN</name>
<dbReference type="InterPro" id="IPR005804">
    <property type="entry name" value="FA_desaturase_dom"/>
</dbReference>
<feature type="transmembrane region" description="Helical" evidence="2">
    <location>
        <begin position="181"/>
        <end position="203"/>
    </location>
</feature>
<dbReference type="GO" id="GO:0016020">
    <property type="term" value="C:membrane"/>
    <property type="evidence" value="ECO:0007669"/>
    <property type="project" value="TreeGrafter"/>
</dbReference>
<feature type="domain" description="Fatty acid desaturase" evidence="3">
    <location>
        <begin position="78"/>
        <end position="336"/>
    </location>
</feature>
<evidence type="ECO:0000259" key="3">
    <source>
        <dbReference type="Pfam" id="PF00487"/>
    </source>
</evidence>
<dbReference type="AlphaFoldDB" id="A0A6V8KNN7"/>